<dbReference type="InterPro" id="IPR036291">
    <property type="entry name" value="NAD(P)-bd_dom_sf"/>
</dbReference>
<organism evidence="3 4">
    <name type="scientific">Prochlorococcus marinus (strain MIT 9312)</name>
    <dbReference type="NCBI Taxonomy" id="74546"/>
    <lineage>
        <taxon>Bacteria</taxon>
        <taxon>Bacillati</taxon>
        <taxon>Cyanobacteriota</taxon>
        <taxon>Cyanophyceae</taxon>
        <taxon>Synechococcales</taxon>
        <taxon>Prochlorococcaceae</taxon>
        <taxon>Prochlorococcus</taxon>
    </lineage>
</organism>
<dbReference type="GO" id="GO:0016491">
    <property type="term" value="F:oxidoreductase activity"/>
    <property type="evidence" value="ECO:0007669"/>
    <property type="project" value="UniProtKB-KW"/>
</dbReference>
<keyword evidence="2" id="KW-0560">Oxidoreductase</keyword>
<dbReference type="Proteomes" id="UP000002715">
    <property type="component" value="Chromosome"/>
</dbReference>
<dbReference type="PANTHER" id="PTHR24320">
    <property type="entry name" value="RETINOL DEHYDROGENASE"/>
    <property type="match status" value="1"/>
</dbReference>
<dbReference type="Pfam" id="PF00106">
    <property type="entry name" value="adh_short"/>
    <property type="match status" value="1"/>
</dbReference>
<name>Q319C6_PROM9</name>
<sequence>MTATISRPTISNWETSDIPNLNGKTALITGANSGLGYYTAKALAEKNAHVILACRSLEKANKSIQKLRASNPEGIFSPLELDLSDLNNVVEIQPKIFDDFENLDLLINNAGIMHPPKTLSAQGYEIQFAVNHLAHMLLTLKLLPIIEKKEESRIVTVTSGAQFFGKVGWKNLKAENYYNKWESYSNSKLANVMFALELNENLKPKNILSLAAHPGIAKTNLFTAQKPKPSPIETFSMELFSPIFQSAEMGALPQLFAATSPEARGGDHYGPKFNFRGYPKLSPTSPVAINKKERKNLWEKSLQILSNFL</sequence>
<dbReference type="PRINTS" id="PR00081">
    <property type="entry name" value="GDHRDH"/>
</dbReference>
<evidence type="ECO:0000256" key="1">
    <source>
        <dbReference type="ARBA" id="ARBA00006484"/>
    </source>
</evidence>
<dbReference type="eggNOG" id="COG1028">
    <property type="taxonomic scope" value="Bacteria"/>
</dbReference>
<accession>Q319C6</accession>
<dbReference type="AlphaFoldDB" id="Q319C6"/>
<dbReference type="NCBIfam" id="NF004846">
    <property type="entry name" value="PRK06197.1"/>
    <property type="match status" value="1"/>
</dbReference>
<evidence type="ECO:0000313" key="4">
    <source>
        <dbReference type="Proteomes" id="UP000002715"/>
    </source>
</evidence>
<evidence type="ECO:0000256" key="2">
    <source>
        <dbReference type="ARBA" id="ARBA00023002"/>
    </source>
</evidence>
<dbReference type="SUPFAM" id="SSF51735">
    <property type="entry name" value="NAD(P)-binding Rossmann-fold domains"/>
    <property type="match status" value="1"/>
</dbReference>
<dbReference type="EMBL" id="CP000111">
    <property type="protein sequence ID" value="ABB50519.1"/>
    <property type="molecule type" value="Genomic_DNA"/>
</dbReference>
<dbReference type="OrthoDB" id="9809821at2"/>
<proteinExistence type="inferred from homology"/>
<evidence type="ECO:0000313" key="3">
    <source>
        <dbReference type="EMBL" id="ABB50519.1"/>
    </source>
</evidence>
<dbReference type="STRING" id="74546.PMT9312_1459"/>
<dbReference type="PANTHER" id="PTHR24320:SF148">
    <property type="entry name" value="NAD(P)-BINDING ROSSMANN-FOLD SUPERFAMILY PROTEIN"/>
    <property type="match status" value="1"/>
</dbReference>
<gene>
    <name evidence="3" type="ordered locus">PMT9312_1459</name>
</gene>
<dbReference type="InterPro" id="IPR002347">
    <property type="entry name" value="SDR_fam"/>
</dbReference>
<dbReference type="KEGG" id="pmi:PMT9312_1459"/>
<dbReference type="HOGENOM" id="CLU_010194_44_2_3"/>
<dbReference type="RefSeq" id="WP_011377003.1">
    <property type="nucleotide sequence ID" value="NC_007577.1"/>
</dbReference>
<dbReference type="Gene3D" id="3.40.50.720">
    <property type="entry name" value="NAD(P)-binding Rossmann-like Domain"/>
    <property type="match status" value="1"/>
</dbReference>
<reference evidence="4" key="1">
    <citation type="submission" date="2005-07" db="EMBL/GenBank/DDBJ databases">
        <title>Complete sequence of Prochlorococcus marinus str. MIT 9312.</title>
        <authorList>
            <consortium name="US DOE Joint Genome Institute"/>
            <person name="Copeland A."/>
            <person name="Lucas S."/>
            <person name="Lapidus A."/>
            <person name="Barry K."/>
            <person name="Detter J.C."/>
            <person name="Glavina T."/>
            <person name="Hammon N."/>
            <person name="Israni S."/>
            <person name="Pitluck S."/>
            <person name="Thiel J."/>
            <person name="Schmutz J."/>
            <person name="Larimer F."/>
            <person name="Land M."/>
            <person name="Kyrpides N."/>
            <person name="Lykidis A."/>
            <person name="Richardson P."/>
        </authorList>
    </citation>
    <scope>NUCLEOTIDE SEQUENCE [LARGE SCALE GENOMIC DNA]</scope>
    <source>
        <strain evidence="4">MIT 9312</strain>
    </source>
</reference>
<comment type="similarity">
    <text evidence="1">Belongs to the short-chain dehydrogenases/reductases (SDR) family.</text>
</comment>
<protein>
    <submittedName>
        <fullName evidence="3">Short-chain dehydrogenase/reductase (SDR) superfamily</fullName>
    </submittedName>
</protein>